<evidence type="ECO:0000313" key="4">
    <source>
        <dbReference type="EMBL" id="QRD90706.1"/>
    </source>
</evidence>
<dbReference type="EMBL" id="CP044618">
    <property type="protein sequence ID" value="QRD90706.1"/>
    <property type="molecule type" value="Genomic_DNA"/>
</dbReference>
<evidence type="ECO:0000259" key="3">
    <source>
        <dbReference type="Pfam" id="PF00144"/>
    </source>
</evidence>
<keyword evidence="2" id="KW-0378">Hydrolase</keyword>
<gene>
    <name evidence="4" type="ORF">F9C07_10476</name>
</gene>
<evidence type="ECO:0000256" key="2">
    <source>
        <dbReference type="ARBA" id="ARBA00022801"/>
    </source>
</evidence>
<evidence type="ECO:0000313" key="5">
    <source>
        <dbReference type="Proteomes" id="UP000596276"/>
    </source>
</evidence>
<dbReference type="VEuPathDB" id="FungiDB:F9C07_10476"/>
<comment type="similarity">
    <text evidence="1">Belongs to the class-A beta-lactamase family.</text>
</comment>
<sequence length="413" mass="45490">MTAKEQQIEAAVAAGEIPGLILLATDTAADKFHYERTIGSASLKPGAERPLTLDTTLTIASCTKIITTVAVLQCVERGQFGLDDDVSTVLDELQDLKILKGFEEGTENLILVPVKNKITLRHLLTHSSGIAYDFLDPNIIRWRMSTGRTPDIGESTPLLQRTNLPLLFEPGEGFVYGYSLDWAGILVARLNNISLEDYIQKNICEPLAITDLTFHLEKNDEVRSKLADFNFRSGGITQFGTPADPNGSISWIPGRVWPDPVVEEYGGWGVFTSGPSFLKVLASILRNDEKILRPDTVDEMFKDQLSAASKEMLNATLSIPEINNFLGGTPLGLQKTWGLGGLLVLEDHTTGQKAGSLRWAGLPNLFWWIDRKVGLCGFYASQLVPTGDPKSVEWSTVFIQDMYERVEGFGTQV</sequence>
<keyword evidence="5" id="KW-1185">Reference proteome</keyword>
<dbReference type="PANTHER" id="PTHR43283">
    <property type="entry name" value="BETA-LACTAMASE-RELATED"/>
    <property type="match status" value="1"/>
</dbReference>
<reference evidence="5" key="1">
    <citation type="journal article" date="2021" name="G3 (Bethesda)">
        <title>Chromosome assembled and annotated genome sequence of Aspergillus flavus NRRL 3357.</title>
        <authorList>
            <person name="Skerker J.M."/>
            <person name="Pianalto K.M."/>
            <person name="Mondo S.J."/>
            <person name="Yang K."/>
            <person name="Arkin A.P."/>
            <person name="Keller N.P."/>
            <person name="Grigoriev I.V."/>
            <person name="Louise Glass N.L."/>
        </authorList>
    </citation>
    <scope>NUCLEOTIDE SEQUENCE [LARGE SCALE GENOMIC DNA]</scope>
    <source>
        <strain evidence="5">ATCC 200026 / FGSC A1120 / IAM 13836 / NRRL 3357 / JCM 12722 / SRRC 167</strain>
    </source>
</reference>
<dbReference type="OMA" id="INGAVIC"/>
<dbReference type="InterPro" id="IPR050789">
    <property type="entry name" value="Diverse_Enzym_Activities"/>
</dbReference>
<dbReference type="InterPro" id="IPR012338">
    <property type="entry name" value="Beta-lactam/transpept-like"/>
</dbReference>
<dbReference type="Gene3D" id="3.40.710.10">
    <property type="entry name" value="DD-peptidase/beta-lactamase superfamily"/>
    <property type="match status" value="1"/>
</dbReference>
<dbReference type="Pfam" id="PF00144">
    <property type="entry name" value="Beta-lactamase"/>
    <property type="match status" value="1"/>
</dbReference>
<name>A0A7U2MVL1_ASPFN</name>
<evidence type="ECO:0000256" key="1">
    <source>
        <dbReference type="ARBA" id="ARBA00009009"/>
    </source>
</evidence>
<protein>
    <submittedName>
        <fullName evidence="4">Transesterase</fullName>
    </submittedName>
</protein>
<dbReference type="Proteomes" id="UP000596276">
    <property type="component" value="Chromosome 4"/>
</dbReference>
<feature type="domain" description="Beta-lactamase-related" evidence="3">
    <location>
        <begin position="7"/>
        <end position="389"/>
    </location>
</feature>
<dbReference type="VEuPathDB" id="FungiDB:AFLA_011740"/>
<dbReference type="GO" id="GO:0016787">
    <property type="term" value="F:hydrolase activity"/>
    <property type="evidence" value="ECO:0007669"/>
    <property type="project" value="UniProtKB-KW"/>
</dbReference>
<dbReference type="InterPro" id="IPR001466">
    <property type="entry name" value="Beta-lactam-related"/>
</dbReference>
<dbReference type="SUPFAM" id="SSF56601">
    <property type="entry name" value="beta-lactamase/transpeptidase-like"/>
    <property type="match status" value="1"/>
</dbReference>
<dbReference type="AlphaFoldDB" id="A0A7U2MVL1"/>
<organism evidence="4 5">
    <name type="scientific">Aspergillus flavus (strain ATCC 200026 / FGSC A1120 / IAM 13836 / NRRL 3357 / JCM 12722 / SRRC 167)</name>
    <dbReference type="NCBI Taxonomy" id="332952"/>
    <lineage>
        <taxon>Eukaryota</taxon>
        <taxon>Fungi</taxon>
        <taxon>Dikarya</taxon>
        <taxon>Ascomycota</taxon>
        <taxon>Pezizomycotina</taxon>
        <taxon>Eurotiomycetes</taxon>
        <taxon>Eurotiomycetidae</taxon>
        <taxon>Eurotiales</taxon>
        <taxon>Aspergillaceae</taxon>
        <taxon>Aspergillus</taxon>
        <taxon>Aspergillus subgen. Circumdati</taxon>
    </lineage>
</organism>
<dbReference type="PANTHER" id="PTHR43283:SF17">
    <property type="entry name" value="(LOVD), PUTATIVE (AFU_ORTHOLOGUE AFUA_5G00920)-RELATED"/>
    <property type="match status" value="1"/>
</dbReference>
<proteinExistence type="inferred from homology"/>
<accession>A0A7U2MVL1</accession>